<dbReference type="RefSeq" id="WP_316661625.1">
    <property type="nucleotide sequence ID" value="NZ_JAWHTF010000002.1"/>
</dbReference>
<dbReference type="InterPro" id="IPR036188">
    <property type="entry name" value="FAD/NAD-bd_sf"/>
</dbReference>
<dbReference type="SUPFAM" id="SSF51971">
    <property type="entry name" value="Nucleotide-binding domain"/>
    <property type="match status" value="1"/>
</dbReference>
<comment type="caution">
    <text evidence="2">The sequence shown here is derived from an EMBL/GenBank/DDBJ whole genome shotgun (WGS) entry which is preliminary data.</text>
</comment>
<dbReference type="InterPro" id="IPR006076">
    <property type="entry name" value="FAD-dep_OxRdtase"/>
</dbReference>
<evidence type="ECO:0000259" key="1">
    <source>
        <dbReference type="Pfam" id="PF01266"/>
    </source>
</evidence>
<dbReference type="Gene3D" id="3.50.50.60">
    <property type="entry name" value="FAD/NAD(P)-binding domain"/>
    <property type="match status" value="1"/>
</dbReference>
<feature type="domain" description="FAD dependent oxidoreductase" evidence="1">
    <location>
        <begin position="4"/>
        <end position="324"/>
    </location>
</feature>
<dbReference type="Proteomes" id="UP001268651">
    <property type="component" value="Unassembled WGS sequence"/>
</dbReference>
<dbReference type="Gene3D" id="3.30.9.10">
    <property type="entry name" value="D-Amino Acid Oxidase, subunit A, domain 2"/>
    <property type="match status" value="1"/>
</dbReference>
<dbReference type="EMBL" id="JAWHTF010000002">
    <property type="protein sequence ID" value="MDU8885715.1"/>
    <property type="molecule type" value="Genomic_DNA"/>
</dbReference>
<evidence type="ECO:0000313" key="2">
    <source>
        <dbReference type="EMBL" id="MDU8885715.1"/>
    </source>
</evidence>
<gene>
    <name evidence="2" type="ORF">RXV94_06055</name>
</gene>
<keyword evidence="3" id="KW-1185">Reference proteome</keyword>
<name>A0ABU3U5P0_9FLAO</name>
<accession>A0ABU3U5P0</accession>
<protein>
    <submittedName>
        <fullName evidence="2">FAD-dependent oxidoreductase</fullName>
    </submittedName>
</protein>
<evidence type="ECO:0000313" key="3">
    <source>
        <dbReference type="Proteomes" id="UP001268651"/>
    </source>
</evidence>
<organism evidence="2 3">
    <name type="scientific">Gilvirhabdus luticola</name>
    <dbReference type="NCBI Taxonomy" id="3079858"/>
    <lineage>
        <taxon>Bacteria</taxon>
        <taxon>Pseudomonadati</taxon>
        <taxon>Bacteroidota</taxon>
        <taxon>Flavobacteriia</taxon>
        <taxon>Flavobacteriales</taxon>
        <taxon>Flavobacteriaceae</taxon>
        <taxon>Gilvirhabdus</taxon>
    </lineage>
</organism>
<dbReference type="Pfam" id="PF01266">
    <property type="entry name" value="DAO"/>
    <property type="match status" value="1"/>
</dbReference>
<proteinExistence type="predicted"/>
<sequence length="345" mass="39464">MRVDYIIVGYGLAGISFCEILKANNKSFIVFDNQSQQSSLVAGGLYNPVILKRFTPVWKCREQLAIALPMYESLEKQLEKKLDYKIPVLRRFASTQEQNNWFIASDKPTLNQYLSIKIIKNNNSQINAPFGLGKVLKTGRIDTQVLVSSCKEKLLEDNKLVENEFHYDRLKIGNSIQYLDIEAHNIVFAEGYGVKKNPFFNSLPLKQSKGELLTISAQDLHLDYVLKSDIFILPIGNNFYSVGSTYEWEDDSNMITKKAREELEFKLKKVLTCSYKVVNQLAGIRPTVIDRRPLVGKHAIINNMFVLNGLGTRGVMIGPYVANELYNFIQYNKPLDKEINIDRFN</sequence>
<reference evidence="2 3" key="1">
    <citation type="submission" date="2023-10" db="EMBL/GenBank/DDBJ databases">
        <title>Marimonas sp. nov. isolated from tidal mud flat.</title>
        <authorList>
            <person name="Jaincy N.J."/>
            <person name="Srinivasan S."/>
            <person name="Lee S.-S."/>
        </authorList>
    </citation>
    <scope>NUCLEOTIDE SEQUENCE [LARGE SCALE GENOMIC DNA]</scope>
    <source>
        <strain evidence="2 3">MJ-SS3</strain>
    </source>
</reference>